<evidence type="ECO:0000313" key="3">
    <source>
        <dbReference type="Proteomes" id="UP000000322"/>
    </source>
</evidence>
<dbReference type="STRING" id="446469.Sked_29190"/>
<feature type="transmembrane region" description="Helical" evidence="1">
    <location>
        <begin position="183"/>
        <end position="203"/>
    </location>
</feature>
<reference evidence="2 3" key="1">
    <citation type="journal article" date="2009" name="Stand. Genomic Sci.">
        <title>Complete genome sequence of Sanguibacter keddieii type strain (ST-74).</title>
        <authorList>
            <person name="Ivanova N."/>
            <person name="Sikorski J."/>
            <person name="Sims D."/>
            <person name="Brettin T."/>
            <person name="Detter J.C."/>
            <person name="Han C."/>
            <person name="Lapidus A."/>
            <person name="Copeland A."/>
            <person name="Glavina Del Rio T."/>
            <person name="Nolan M."/>
            <person name="Chen F."/>
            <person name="Lucas S."/>
            <person name="Tice H."/>
            <person name="Cheng J.F."/>
            <person name="Bruce D."/>
            <person name="Goodwin L."/>
            <person name="Pitluck S."/>
            <person name="Pati A."/>
            <person name="Mavromatis K."/>
            <person name="Chen A."/>
            <person name="Palaniappan K."/>
            <person name="D'haeseleer P."/>
            <person name="Chain P."/>
            <person name="Bristow J."/>
            <person name="Eisen J.A."/>
            <person name="Markowitz V."/>
            <person name="Hugenholtz P."/>
            <person name="Goker M."/>
            <person name="Pukall R."/>
            <person name="Klenk H.P."/>
            <person name="Kyrpides N.C."/>
        </authorList>
    </citation>
    <scope>NUCLEOTIDE SEQUENCE [LARGE SCALE GENOMIC DNA]</scope>
    <source>
        <strain evidence="3">ATCC 51767 / DSM 10542 / NCFB 3025 / ST-74</strain>
    </source>
</reference>
<dbReference type="HOGENOM" id="CLU_1370421_0_0_11"/>
<dbReference type="eggNOG" id="COG4709">
    <property type="taxonomic scope" value="Bacteria"/>
</dbReference>
<feature type="transmembrane region" description="Helical" evidence="1">
    <location>
        <begin position="116"/>
        <end position="139"/>
    </location>
</feature>
<keyword evidence="1" id="KW-1133">Transmembrane helix</keyword>
<keyword evidence="1" id="KW-0812">Transmembrane</keyword>
<keyword evidence="1" id="KW-0472">Membrane</keyword>
<proteinExistence type="predicted"/>
<organism evidence="2 3">
    <name type="scientific">Sanguibacter keddieii (strain ATCC 51767 / DSM 10542 / NCFB 3025 / ST-74)</name>
    <dbReference type="NCBI Taxonomy" id="446469"/>
    <lineage>
        <taxon>Bacteria</taxon>
        <taxon>Bacillati</taxon>
        <taxon>Actinomycetota</taxon>
        <taxon>Actinomycetes</taxon>
        <taxon>Micrococcales</taxon>
        <taxon>Sanguibacteraceae</taxon>
        <taxon>Sanguibacter</taxon>
    </lineage>
</organism>
<protein>
    <submittedName>
        <fullName evidence="2">Uncharacterized protein</fullName>
    </submittedName>
</protein>
<keyword evidence="3" id="KW-1185">Reference proteome</keyword>
<sequence>MGLGRCDDARHRDHRLALALALALALDDRSRPMTIATPPRLGTADRLRLAAVTTRLSVLLEDLPARRSREVRRDVEAELVAAAADGGMREAVAGLGSLRMLAAGYKEAEGRPLPRWWTGGAAAFVVAVAWMAGAAVYVAGLLDGSAAAGPGPTTVTGWYLWSDVVATSSADSIGMSFEGPGPLVGLATVAVVFFVAGRGWRLLRRLASS</sequence>
<dbReference type="Proteomes" id="UP000000322">
    <property type="component" value="Chromosome"/>
</dbReference>
<dbReference type="EMBL" id="CP001819">
    <property type="protein sequence ID" value="ACZ22821.1"/>
    <property type="molecule type" value="Genomic_DNA"/>
</dbReference>
<name>D1BBQ0_SANKS</name>
<gene>
    <name evidence="2" type="ordered locus">Sked_29190</name>
</gene>
<dbReference type="AlphaFoldDB" id="D1BBQ0"/>
<dbReference type="KEGG" id="ske:Sked_29190"/>
<accession>D1BBQ0</accession>
<evidence type="ECO:0000256" key="1">
    <source>
        <dbReference type="SAM" id="Phobius"/>
    </source>
</evidence>
<evidence type="ECO:0000313" key="2">
    <source>
        <dbReference type="EMBL" id="ACZ22821.1"/>
    </source>
</evidence>